<dbReference type="InterPro" id="IPR001466">
    <property type="entry name" value="Beta-lactam-related"/>
</dbReference>
<dbReference type="InterPro" id="IPR050789">
    <property type="entry name" value="Diverse_Enzym_Activities"/>
</dbReference>
<name>A0ABR4PLE0_9HELO</name>
<dbReference type="SUPFAM" id="SSF56601">
    <property type="entry name" value="beta-lactamase/transpeptidase-like"/>
    <property type="match status" value="1"/>
</dbReference>
<evidence type="ECO:0000313" key="4">
    <source>
        <dbReference type="Proteomes" id="UP001629113"/>
    </source>
</evidence>
<feature type="domain" description="HTH CENPB-type" evidence="2">
    <location>
        <begin position="53"/>
        <end position="123"/>
    </location>
</feature>
<dbReference type="InterPro" id="IPR012338">
    <property type="entry name" value="Beta-lactam/transpept-like"/>
</dbReference>
<keyword evidence="4" id="KW-1185">Reference proteome</keyword>
<dbReference type="Pfam" id="PF00144">
    <property type="entry name" value="Beta-lactamase"/>
    <property type="match status" value="1"/>
</dbReference>
<gene>
    <name evidence="3" type="ORF">PVAG01_03432</name>
</gene>
<sequence length="634" mass="70414">MPRFNQEIEDRIVAALKAVQERDSYGINEAARDFQVNGQALRRRLKGSKSVKNNGGHNKALNSEQMIALTSFIDRQISLGIPTSKDMVVTAAQRILHVAGSNHELGRHWYTRWIKDHPQYHIPARMGPKPHNPDFFDHLETLIKTQFSGDNNIDDMLIHLGSPIVSVGVLDAGEITSRVLGSPKLSNHDPRVMGAGKLFNTETLFQACCISKPLTALAVIKLAQEGKLNLDMPISQYLSQDQISSFSIPSTHILICQISIKMLLSHTSGLSVDNFTGYFTSKVPSLPDILRGESPANNAPIRLLRMPGQEFSYSSGGFAVIQLILETIMQKPFAQIMDEVVLAPLKMTRSTFQILPAIEKNYAPAYLTGRNLADPDHHLFPESAAAGLWSTPADLLRAVAGVQWSLESNDFLDRRWAEIMLQQVNPIGMALGWFAKKDGTSFGHPGSNNPGYRCFVMGYADLSKERRVQMDEDREADNEDSSIVPKDCGISVMVSSELGGEVREKILAAIPYLKGWPSISHSMGLSEYIIPFVDRSKQIDERAMQWCGAWKPGPWTLVNLNGLSIQFSHLIAMHLVPAAIAPKRYDEGISIDLVVDGLEIMIRLGWKDGGHGTQIMELWQSGKMVTLQREPSWL</sequence>
<accession>A0ABR4PLE0</accession>
<proteinExistence type="predicted"/>
<evidence type="ECO:0000259" key="2">
    <source>
        <dbReference type="PROSITE" id="PS51253"/>
    </source>
</evidence>
<protein>
    <submittedName>
        <fullName evidence="3">Beta-lactamase</fullName>
    </submittedName>
</protein>
<dbReference type="Proteomes" id="UP001629113">
    <property type="component" value="Unassembled WGS sequence"/>
</dbReference>
<evidence type="ECO:0000313" key="3">
    <source>
        <dbReference type="EMBL" id="KAL3424151.1"/>
    </source>
</evidence>
<dbReference type="PANTHER" id="PTHR43283">
    <property type="entry name" value="BETA-LACTAMASE-RELATED"/>
    <property type="match status" value="1"/>
</dbReference>
<keyword evidence="1" id="KW-0238">DNA-binding</keyword>
<evidence type="ECO:0000256" key="1">
    <source>
        <dbReference type="ARBA" id="ARBA00023125"/>
    </source>
</evidence>
<dbReference type="PROSITE" id="PS51253">
    <property type="entry name" value="HTH_CENPB"/>
    <property type="match status" value="1"/>
</dbReference>
<comment type="caution">
    <text evidence="3">The sequence shown here is derived from an EMBL/GenBank/DDBJ whole genome shotgun (WGS) entry which is preliminary data.</text>
</comment>
<dbReference type="InterPro" id="IPR006600">
    <property type="entry name" value="HTH_CenpB_DNA-bd_dom"/>
</dbReference>
<reference evidence="3 4" key="1">
    <citation type="submission" date="2024-06" db="EMBL/GenBank/DDBJ databases">
        <title>Complete genome of Phlyctema vagabunda strain 19-DSS-EL-015.</title>
        <authorList>
            <person name="Fiorenzani C."/>
        </authorList>
    </citation>
    <scope>NUCLEOTIDE SEQUENCE [LARGE SCALE GENOMIC DNA]</scope>
    <source>
        <strain evidence="3 4">19-DSS-EL-015</strain>
    </source>
</reference>
<dbReference type="EMBL" id="JBFCZG010000003">
    <property type="protein sequence ID" value="KAL3424151.1"/>
    <property type="molecule type" value="Genomic_DNA"/>
</dbReference>
<organism evidence="3 4">
    <name type="scientific">Phlyctema vagabunda</name>
    <dbReference type="NCBI Taxonomy" id="108571"/>
    <lineage>
        <taxon>Eukaryota</taxon>
        <taxon>Fungi</taxon>
        <taxon>Dikarya</taxon>
        <taxon>Ascomycota</taxon>
        <taxon>Pezizomycotina</taxon>
        <taxon>Leotiomycetes</taxon>
        <taxon>Helotiales</taxon>
        <taxon>Dermateaceae</taxon>
        <taxon>Phlyctema</taxon>
    </lineage>
</organism>
<dbReference type="Gene3D" id="3.40.710.10">
    <property type="entry name" value="DD-peptidase/beta-lactamase superfamily"/>
    <property type="match status" value="1"/>
</dbReference>